<dbReference type="EMBL" id="MU853411">
    <property type="protein sequence ID" value="KAK4133745.1"/>
    <property type="molecule type" value="Genomic_DNA"/>
</dbReference>
<organism evidence="2 3">
    <name type="scientific">Trichocladium antarcticum</name>
    <dbReference type="NCBI Taxonomy" id="1450529"/>
    <lineage>
        <taxon>Eukaryota</taxon>
        <taxon>Fungi</taxon>
        <taxon>Dikarya</taxon>
        <taxon>Ascomycota</taxon>
        <taxon>Pezizomycotina</taxon>
        <taxon>Sordariomycetes</taxon>
        <taxon>Sordariomycetidae</taxon>
        <taxon>Sordariales</taxon>
        <taxon>Chaetomiaceae</taxon>
        <taxon>Trichocladium</taxon>
    </lineage>
</organism>
<reference evidence="2" key="2">
    <citation type="submission" date="2023-05" db="EMBL/GenBank/DDBJ databases">
        <authorList>
            <consortium name="Lawrence Berkeley National Laboratory"/>
            <person name="Steindorff A."/>
            <person name="Hensen N."/>
            <person name="Bonometti L."/>
            <person name="Westerberg I."/>
            <person name="Brannstrom I.O."/>
            <person name="Guillou S."/>
            <person name="Cros-Aarteil S."/>
            <person name="Calhoun S."/>
            <person name="Haridas S."/>
            <person name="Kuo A."/>
            <person name="Mondo S."/>
            <person name="Pangilinan J."/>
            <person name="Riley R."/>
            <person name="Labutti K."/>
            <person name="Andreopoulos B."/>
            <person name="Lipzen A."/>
            <person name="Chen C."/>
            <person name="Yanf M."/>
            <person name="Daum C."/>
            <person name="Ng V."/>
            <person name="Clum A."/>
            <person name="Ohm R."/>
            <person name="Martin F."/>
            <person name="Silar P."/>
            <person name="Natvig D."/>
            <person name="Lalanne C."/>
            <person name="Gautier V."/>
            <person name="Ament-Velasquez S.L."/>
            <person name="Kruys A."/>
            <person name="Hutchinson M.I."/>
            <person name="Powell A.J."/>
            <person name="Barry K."/>
            <person name="Miller A.N."/>
            <person name="Grigoriev I.V."/>
            <person name="Debuchy R."/>
            <person name="Gladieux P."/>
            <person name="Thoren M.H."/>
            <person name="Johannesson H."/>
        </authorList>
    </citation>
    <scope>NUCLEOTIDE SEQUENCE</scope>
    <source>
        <strain evidence="2">CBS 123565</strain>
    </source>
</reference>
<feature type="compositionally biased region" description="Low complexity" evidence="1">
    <location>
        <begin position="15"/>
        <end position="36"/>
    </location>
</feature>
<proteinExistence type="predicted"/>
<evidence type="ECO:0000313" key="2">
    <source>
        <dbReference type="EMBL" id="KAK4133745.1"/>
    </source>
</evidence>
<name>A0AAN6ZC91_9PEZI</name>
<protein>
    <submittedName>
        <fullName evidence="2">Uncharacterized protein</fullName>
    </submittedName>
</protein>
<feature type="region of interest" description="Disordered" evidence="1">
    <location>
        <begin position="1"/>
        <end position="94"/>
    </location>
</feature>
<keyword evidence="3" id="KW-1185">Reference proteome</keyword>
<evidence type="ECO:0000313" key="3">
    <source>
        <dbReference type="Proteomes" id="UP001304895"/>
    </source>
</evidence>
<reference evidence="2" key="1">
    <citation type="journal article" date="2023" name="Mol. Phylogenet. Evol.">
        <title>Genome-scale phylogeny and comparative genomics of the fungal order Sordariales.</title>
        <authorList>
            <person name="Hensen N."/>
            <person name="Bonometti L."/>
            <person name="Westerberg I."/>
            <person name="Brannstrom I.O."/>
            <person name="Guillou S."/>
            <person name="Cros-Aarteil S."/>
            <person name="Calhoun S."/>
            <person name="Haridas S."/>
            <person name="Kuo A."/>
            <person name="Mondo S."/>
            <person name="Pangilinan J."/>
            <person name="Riley R."/>
            <person name="LaButti K."/>
            <person name="Andreopoulos B."/>
            <person name="Lipzen A."/>
            <person name="Chen C."/>
            <person name="Yan M."/>
            <person name="Daum C."/>
            <person name="Ng V."/>
            <person name="Clum A."/>
            <person name="Steindorff A."/>
            <person name="Ohm R.A."/>
            <person name="Martin F."/>
            <person name="Silar P."/>
            <person name="Natvig D.O."/>
            <person name="Lalanne C."/>
            <person name="Gautier V."/>
            <person name="Ament-Velasquez S.L."/>
            <person name="Kruys A."/>
            <person name="Hutchinson M.I."/>
            <person name="Powell A.J."/>
            <person name="Barry K."/>
            <person name="Miller A.N."/>
            <person name="Grigoriev I.V."/>
            <person name="Debuchy R."/>
            <person name="Gladieux P."/>
            <person name="Hiltunen Thoren M."/>
            <person name="Johannesson H."/>
        </authorList>
    </citation>
    <scope>NUCLEOTIDE SEQUENCE</scope>
    <source>
        <strain evidence="2">CBS 123565</strain>
    </source>
</reference>
<sequence>MAHGPPRTRFGCDETPATATPQATPTAAQPSASSRPSPAPPPDAAASSSVLPSRHRHPHPDPLLQQNPAPGQERAATSACLSRARPPGARRHHLWRRGGCKRDVNTAGVCTGGAGGGGGVADCGVAVRGASRQLPEPGLAPAPGKGRGWVCERLVVERKVSVTGMYIHTKMRGEAVSVWIIYASVFDNAFLVTCVLARCETG</sequence>
<comment type="caution">
    <text evidence="2">The sequence shown here is derived from an EMBL/GenBank/DDBJ whole genome shotgun (WGS) entry which is preliminary data.</text>
</comment>
<dbReference type="Proteomes" id="UP001304895">
    <property type="component" value="Unassembled WGS sequence"/>
</dbReference>
<evidence type="ECO:0000256" key="1">
    <source>
        <dbReference type="SAM" id="MobiDB-lite"/>
    </source>
</evidence>
<dbReference type="AlphaFoldDB" id="A0AAN6ZC91"/>
<accession>A0AAN6ZC91</accession>
<gene>
    <name evidence="2" type="ORF">BT67DRAFT_42580</name>
</gene>